<evidence type="ECO:0000313" key="5">
    <source>
        <dbReference type="EMBL" id="MFI9105989.1"/>
    </source>
</evidence>
<comment type="caution">
    <text evidence="5">The sequence shown here is derived from an EMBL/GenBank/DDBJ whole genome shotgun (WGS) entry which is preliminary data.</text>
</comment>
<dbReference type="GO" id="GO:0032259">
    <property type="term" value="P:methylation"/>
    <property type="evidence" value="ECO:0007669"/>
    <property type="project" value="UniProtKB-KW"/>
</dbReference>
<dbReference type="Proteomes" id="UP001614394">
    <property type="component" value="Unassembled WGS sequence"/>
</dbReference>
<reference evidence="5 6" key="1">
    <citation type="submission" date="2024-10" db="EMBL/GenBank/DDBJ databases">
        <title>The Natural Products Discovery Center: Release of the First 8490 Sequenced Strains for Exploring Actinobacteria Biosynthetic Diversity.</title>
        <authorList>
            <person name="Kalkreuter E."/>
            <person name="Kautsar S.A."/>
            <person name="Yang D."/>
            <person name="Bader C.D."/>
            <person name="Teijaro C.N."/>
            <person name="Fluegel L."/>
            <person name="Davis C.M."/>
            <person name="Simpson J.R."/>
            <person name="Lauterbach L."/>
            <person name="Steele A.D."/>
            <person name="Gui C."/>
            <person name="Meng S."/>
            <person name="Li G."/>
            <person name="Viehrig K."/>
            <person name="Ye F."/>
            <person name="Su P."/>
            <person name="Kiefer A.F."/>
            <person name="Nichols A."/>
            <person name="Cepeda A.J."/>
            <person name="Yan W."/>
            <person name="Fan B."/>
            <person name="Jiang Y."/>
            <person name="Adhikari A."/>
            <person name="Zheng C.-J."/>
            <person name="Schuster L."/>
            <person name="Cowan T.M."/>
            <person name="Smanski M.J."/>
            <person name="Chevrette M.G."/>
            <person name="De Carvalho L.P.S."/>
            <person name="Shen B."/>
        </authorList>
    </citation>
    <scope>NUCLEOTIDE SEQUENCE [LARGE SCALE GENOMIC DNA]</scope>
    <source>
        <strain evidence="5 6">NPDC053399</strain>
    </source>
</reference>
<keyword evidence="6" id="KW-1185">Reference proteome</keyword>
<dbReference type="GO" id="GO:0008168">
    <property type="term" value="F:methyltransferase activity"/>
    <property type="evidence" value="ECO:0007669"/>
    <property type="project" value="UniProtKB-KW"/>
</dbReference>
<dbReference type="RefSeq" id="WP_399657105.1">
    <property type="nucleotide sequence ID" value="NZ_JBITYG010000015.1"/>
</dbReference>
<name>A0ABW8CHR2_9ACTN</name>
<dbReference type="EMBL" id="JBITYG010000015">
    <property type="protein sequence ID" value="MFI9105989.1"/>
    <property type="molecule type" value="Genomic_DNA"/>
</dbReference>
<feature type="domain" description="Methyltransferase type 11" evidence="4">
    <location>
        <begin position="47"/>
        <end position="140"/>
    </location>
</feature>
<dbReference type="Gene3D" id="3.40.50.150">
    <property type="entry name" value="Vaccinia Virus protein VP39"/>
    <property type="match status" value="1"/>
</dbReference>
<dbReference type="InterPro" id="IPR029063">
    <property type="entry name" value="SAM-dependent_MTases_sf"/>
</dbReference>
<dbReference type="SUPFAM" id="SSF53335">
    <property type="entry name" value="S-adenosyl-L-methionine-dependent methyltransferases"/>
    <property type="match status" value="1"/>
</dbReference>
<protein>
    <submittedName>
        <fullName evidence="5">Class I SAM-dependent methyltransferase</fullName>
        <ecNumber evidence="5">2.1.1.-</ecNumber>
    </submittedName>
</protein>
<dbReference type="PANTHER" id="PTHR44942:SF4">
    <property type="entry name" value="METHYLTRANSFERASE TYPE 11 DOMAIN-CONTAINING PROTEIN"/>
    <property type="match status" value="1"/>
</dbReference>
<gene>
    <name evidence="5" type="ORF">ACIGXA_36345</name>
</gene>
<evidence type="ECO:0000256" key="2">
    <source>
        <dbReference type="ARBA" id="ARBA00022603"/>
    </source>
</evidence>
<dbReference type="Pfam" id="PF08241">
    <property type="entry name" value="Methyltransf_11"/>
    <property type="match status" value="1"/>
</dbReference>
<organism evidence="5 6">
    <name type="scientific">Streptomyces fildesensis</name>
    <dbReference type="NCBI Taxonomy" id="375757"/>
    <lineage>
        <taxon>Bacteria</taxon>
        <taxon>Bacillati</taxon>
        <taxon>Actinomycetota</taxon>
        <taxon>Actinomycetes</taxon>
        <taxon>Kitasatosporales</taxon>
        <taxon>Streptomycetaceae</taxon>
        <taxon>Streptomyces</taxon>
    </lineage>
</organism>
<evidence type="ECO:0000259" key="4">
    <source>
        <dbReference type="Pfam" id="PF08241"/>
    </source>
</evidence>
<evidence type="ECO:0000313" key="6">
    <source>
        <dbReference type="Proteomes" id="UP001614394"/>
    </source>
</evidence>
<accession>A0ABW8CHR2</accession>
<dbReference type="PANTHER" id="PTHR44942">
    <property type="entry name" value="METHYLTRANSF_11 DOMAIN-CONTAINING PROTEIN"/>
    <property type="match status" value="1"/>
</dbReference>
<keyword evidence="2 5" id="KW-0489">Methyltransferase</keyword>
<dbReference type="InterPro" id="IPR013216">
    <property type="entry name" value="Methyltransf_11"/>
</dbReference>
<dbReference type="CDD" id="cd02440">
    <property type="entry name" value="AdoMet_MTases"/>
    <property type="match status" value="1"/>
</dbReference>
<sequence length="251" mass="27962">MPERTNQYDENEHSYRTYWQDRSYEHDAEVAALRSLLHGRRFGHAADVGGGYGRLVPVLREFADHVTLVDSSKKQLSDAEEFLADQSNVAMRLMSAGRLDMDEASIDLVTMIRVMHHLPDPVPALSEIARLLRPGGIAVIESANLAHAANRVRYAARRQRIPTEPVDIRSAENRERDSIPFVNHHPRKVAEQLAAAGLTVERTLSVSNLRSGKLKKFVPHQALVRAEGALQSPLAKVSFGPSMFFLARKAG</sequence>
<dbReference type="EC" id="2.1.1.-" evidence="5"/>
<dbReference type="InterPro" id="IPR051052">
    <property type="entry name" value="Diverse_substrate_MTase"/>
</dbReference>
<evidence type="ECO:0000256" key="3">
    <source>
        <dbReference type="ARBA" id="ARBA00022679"/>
    </source>
</evidence>
<proteinExistence type="inferred from homology"/>
<evidence type="ECO:0000256" key="1">
    <source>
        <dbReference type="ARBA" id="ARBA00008361"/>
    </source>
</evidence>
<keyword evidence="3 5" id="KW-0808">Transferase</keyword>
<comment type="similarity">
    <text evidence="1">Belongs to the methyltransferase superfamily.</text>
</comment>